<evidence type="ECO:0000256" key="1">
    <source>
        <dbReference type="SAM" id="Phobius"/>
    </source>
</evidence>
<feature type="transmembrane region" description="Helical" evidence="1">
    <location>
        <begin position="144"/>
        <end position="166"/>
    </location>
</feature>
<comment type="caution">
    <text evidence="2">The sequence shown here is derived from an EMBL/GenBank/DDBJ whole genome shotgun (WGS) entry which is preliminary data.</text>
</comment>
<gene>
    <name evidence="2" type="ORF">GLOIN_2v1770259</name>
</gene>
<evidence type="ECO:0000313" key="2">
    <source>
        <dbReference type="EMBL" id="POG75386.1"/>
    </source>
</evidence>
<dbReference type="VEuPathDB" id="FungiDB:RhiirFUN_022794"/>
<proteinExistence type="predicted"/>
<accession>A0A2P4QCM1</accession>
<keyword evidence="3" id="KW-1185">Reference proteome</keyword>
<keyword evidence="1" id="KW-0472">Membrane</keyword>
<keyword evidence="1" id="KW-1133">Transmembrane helix</keyword>
<dbReference type="Proteomes" id="UP000018888">
    <property type="component" value="Unassembled WGS sequence"/>
</dbReference>
<keyword evidence="1" id="KW-0812">Transmembrane</keyword>
<name>A0A2P4QCM1_RHIID</name>
<organism evidence="2 3">
    <name type="scientific">Rhizophagus irregularis (strain DAOM 181602 / DAOM 197198 / MUCL 43194)</name>
    <name type="common">Arbuscular mycorrhizal fungus</name>
    <name type="synonym">Glomus intraradices</name>
    <dbReference type="NCBI Taxonomy" id="747089"/>
    <lineage>
        <taxon>Eukaryota</taxon>
        <taxon>Fungi</taxon>
        <taxon>Fungi incertae sedis</taxon>
        <taxon>Mucoromycota</taxon>
        <taxon>Glomeromycotina</taxon>
        <taxon>Glomeromycetes</taxon>
        <taxon>Glomerales</taxon>
        <taxon>Glomeraceae</taxon>
        <taxon>Rhizophagus</taxon>
    </lineage>
</organism>
<dbReference type="AlphaFoldDB" id="A0A2P4QCM1"/>
<sequence length="220" mass="24949">MEIYAYPELQSQLQMKVAQIESKLAQIDALPITVLITLKVDATPFTSKGKETKRVSYVEKKRTVSISKTSSSSISRKAPKKQPVILASKTISTVMTGYNPELKKNVHEFTVYNIPSRWIQLDVLNHLKDWVYVIMIKFKSQQKYTTITTPAVLIGVFAFTTIAIFYPDNPAHLIFTPTGCKAFKLIQDRGTRKLIIYYETWADLDKVIGKAFSLTDFTGD</sequence>
<reference evidence="2 3" key="2">
    <citation type="journal article" date="2018" name="New Phytol.">
        <title>High intraspecific genome diversity in the model arbuscular mycorrhizal symbiont Rhizophagus irregularis.</title>
        <authorList>
            <person name="Chen E.C.H."/>
            <person name="Morin E."/>
            <person name="Beaudet D."/>
            <person name="Noel J."/>
            <person name="Yildirir G."/>
            <person name="Ndikumana S."/>
            <person name="Charron P."/>
            <person name="St-Onge C."/>
            <person name="Giorgi J."/>
            <person name="Kruger M."/>
            <person name="Marton T."/>
            <person name="Ropars J."/>
            <person name="Grigoriev I.V."/>
            <person name="Hainaut M."/>
            <person name="Henrissat B."/>
            <person name="Roux C."/>
            <person name="Martin F."/>
            <person name="Corradi N."/>
        </authorList>
    </citation>
    <scope>NUCLEOTIDE SEQUENCE [LARGE SCALE GENOMIC DNA]</scope>
    <source>
        <strain evidence="2 3">DAOM 197198</strain>
    </source>
</reference>
<evidence type="ECO:0000313" key="3">
    <source>
        <dbReference type="Proteomes" id="UP000018888"/>
    </source>
</evidence>
<dbReference type="EMBL" id="AUPC02000061">
    <property type="protein sequence ID" value="POG75386.1"/>
    <property type="molecule type" value="Genomic_DNA"/>
</dbReference>
<protein>
    <submittedName>
        <fullName evidence="2">Uncharacterized protein</fullName>
    </submittedName>
</protein>
<reference evidence="2 3" key="1">
    <citation type="journal article" date="2013" name="Proc. Natl. Acad. Sci. U.S.A.">
        <title>Genome of an arbuscular mycorrhizal fungus provides insight into the oldest plant symbiosis.</title>
        <authorList>
            <person name="Tisserant E."/>
            <person name="Malbreil M."/>
            <person name="Kuo A."/>
            <person name="Kohler A."/>
            <person name="Symeonidi A."/>
            <person name="Balestrini R."/>
            <person name="Charron P."/>
            <person name="Duensing N."/>
            <person name="Frei Dit Frey N."/>
            <person name="Gianinazzi-Pearson V."/>
            <person name="Gilbert L.B."/>
            <person name="Handa Y."/>
            <person name="Herr J.R."/>
            <person name="Hijri M."/>
            <person name="Koul R."/>
            <person name="Kawaguchi M."/>
            <person name="Krajinski F."/>
            <person name="Lammers P.J."/>
            <person name="Masclaux F.G."/>
            <person name="Murat C."/>
            <person name="Morin E."/>
            <person name="Ndikumana S."/>
            <person name="Pagni M."/>
            <person name="Petitpierre D."/>
            <person name="Requena N."/>
            <person name="Rosikiewicz P."/>
            <person name="Riley R."/>
            <person name="Saito K."/>
            <person name="San Clemente H."/>
            <person name="Shapiro H."/>
            <person name="van Tuinen D."/>
            <person name="Becard G."/>
            <person name="Bonfante P."/>
            <person name="Paszkowski U."/>
            <person name="Shachar-Hill Y.Y."/>
            <person name="Tuskan G.A."/>
            <person name="Young P.W."/>
            <person name="Sanders I.R."/>
            <person name="Henrissat B."/>
            <person name="Rensing S.A."/>
            <person name="Grigoriev I.V."/>
            <person name="Corradi N."/>
            <person name="Roux C."/>
            <person name="Martin F."/>
        </authorList>
    </citation>
    <scope>NUCLEOTIDE SEQUENCE [LARGE SCALE GENOMIC DNA]</scope>
    <source>
        <strain evidence="2 3">DAOM 197198</strain>
    </source>
</reference>